<dbReference type="AlphaFoldDB" id="A0A8S9I370"/>
<feature type="compositionally biased region" description="Polar residues" evidence="1">
    <location>
        <begin position="31"/>
        <end position="42"/>
    </location>
</feature>
<accession>A0A8S9I370</accession>
<reference evidence="2" key="1">
    <citation type="submission" date="2019-12" db="EMBL/GenBank/DDBJ databases">
        <title>Genome sequencing and annotation of Brassica cretica.</title>
        <authorList>
            <person name="Studholme D.J."/>
            <person name="Sarris P.F."/>
        </authorList>
    </citation>
    <scope>NUCLEOTIDE SEQUENCE</scope>
    <source>
        <strain evidence="2">PFS-102/07</strain>
        <tissue evidence="2">Leaf</tissue>
    </source>
</reference>
<feature type="region of interest" description="Disordered" evidence="1">
    <location>
        <begin position="31"/>
        <end position="54"/>
    </location>
</feature>
<comment type="caution">
    <text evidence="2">The sequence shown here is derived from an EMBL/GenBank/DDBJ whole genome shotgun (WGS) entry which is preliminary data.</text>
</comment>
<sequence>MEVTGEVDFRLLVGFAIPPRLQALPTASDSVSALEPGTTSPDTLPCNVGKGSADRPKEVVPLLILEDENYKTSATLVHEDTLN</sequence>
<dbReference type="EMBL" id="QGKY02001250">
    <property type="protein sequence ID" value="KAF2564040.1"/>
    <property type="molecule type" value="Genomic_DNA"/>
</dbReference>
<gene>
    <name evidence="2" type="ORF">F2Q70_00017740</name>
</gene>
<evidence type="ECO:0000256" key="1">
    <source>
        <dbReference type="SAM" id="MobiDB-lite"/>
    </source>
</evidence>
<protein>
    <submittedName>
        <fullName evidence="2">Uncharacterized protein</fullName>
    </submittedName>
</protein>
<evidence type="ECO:0000313" key="2">
    <source>
        <dbReference type="EMBL" id="KAF2564040.1"/>
    </source>
</evidence>
<proteinExistence type="predicted"/>
<name>A0A8S9I370_BRACR</name>
<organism evidence="2">
    <name type="scientific">Brassica cretica</name>
    <name type="common">Mustard</name>
    <dbReference type="NCBI Taxonomy" id="69181"/>
    <lineage>
        <taxon>Eukaryota</taxon>
        <taxon>Viridiplantae</taxon>
        <taxon>Streptophyta</taxon>
        <taxon>Embryophyta</taxon>
        <taxon>Tracheophyta</taxon>
        <taxon>Spermatophyta</taxon>
        <taxon>Magnoliopsida</taxon>
        <taxon>eudicotyledons</taxon>
        <taxon>Gunneridae</taxon>
        <taxon>Pentapetalae</taxon>
        <taxon>rosids</taxon>
        <taxon>malvids</taxon>
        <taxon>Brassicales</taxon>
        <taxon>Brassicaceae</taxon>
        <taxon>Brassiceae</taxon>
        <taxon>Brassica</taxon>
    </lineage>
</organism>